<dbReference type="InterPro" id="IPR056867">
    <property type="entry name" value="LRR_15"/>
</dbReference>
<name>A0ABR3YD92_9EURO</name>
<evidence type="ECO:0000313" key="3">
    <source>
        <dbReference type="Proteomes" id="UP001583193"/>
    </source>
</evidence>
<dbReference type="InterPro" id="IPR036047">
    <property type="entry name" value="F-box-like_dom_sf"/>
</dbReference>
<evidence type="ECO:0000313" key="2">
    <source>
        <dbReference type="EMBL" id="KAL1885424.1"/>
    </source>
</evidence>
<feature type="domain" description="Leucine-rich repeat" evidence="1">
    <location>
        <begin position="68"/>
        <end position="423"/>
    </location>
</feature>
<dbReference type="SUPFAM" id="SSF81383">
    <property type="entry name" value="F-box domain"/>
    <property type="match status" value="1"/>
</dbReference>
<dbReference type="Proteomes" id="UP001583193">
    <property type="component" value="Unassembled WGS sequence"/>
</dbReference>
<gene>
    <name evidence="2" type="ORF">Plec18167_000918</name>
</gene>
<organism evidence="2 3">
    <name type="scientific">Paecilomyces lecythidis</name>
    <dbReference type="NCBI Taxonomy" id="3004212"/>
    <lineage>
        <taxon>Eukaryota</taxon>
        <taxon>Fungi</taxon>
        <taxon>Dikarya</taxon>
        <taxon>Ascomycota</taxon>
        <taxon>Pezizomycotina</taxon>
        <taxon>Eurotiomycetes</taxon>
        <taxon>Eurotiomycetidae</taxon>
        <taxon>Eurotiales</taxon>
        <taxon>Thermoascaceae</taxon>
        <taxon>Paecilomyces</taxon>
    </lineage>
</organism>
<evidence type="ECO:0000259" key="1">
    <source>
        <dbReference type="Pfam" id="PF24969"/>
    </source>
</evidence>
<sequence>MGAPTLISVLPTEIIILISQSIQDRNDLLSFSYTCRHLYDLLVPQMYHEPVTQLDYFSLGEIHRAASFVQTVLRRPNLARSVQHLRIKLDKSDLRGDVECTPHPDLEYDNTLIGDAVKAAAVSVQERKDWEIDIAAGSCDAWLALLFPALSNLKSLVFTFSSKTRFITRMIERAVCGQRPFVTQNPLSTLNEVTALWYTEVWGYGDINNAIGYHGSENTFDVTLLAKLPTVQVLRGRQVTLPVHKPGQISHQLQPGSSPITKLSISSSISEDGMVGLIRACKAIKHLRYTEYGMSNGFRADSFCRSLPLTKESLEELWIDHGDHAYPYLDRENDWLGSFHDFSHLRKLHIRLANLFSWLPSTRTTPMQRLSSLLPSSIETLCITECRGEQGQALISQLVDLIDNKQRYVPRLSQLEIYIDFMIKPDIRDKLKSMCEEEKVDFAIRRWWDPTDTKYPSRDDGYVLQDTFWLFD</sequence>
<dbReference type="Pfam" id="PF24969">
    <property type="entry name" value="LRR_15"/>
    <property type="match status" value="1"/>
</dbReference>
<comment type="caution">
    <text evidence="2">The sequence shown here is derived from an EMBL/GenBank/DDBJ whole genome shotgun (WGS) entry which is preliminary data.</text>
</comment>
<accession>A0ABR3YD92</accession>
<reference evidence="2 3" key="1">
    <citation type="journal article" date="2024" name="IMA Fungus">
        <title>IMA Genome - F19 : A genome assembly and annotation guide to empower mycologists, including annotated draft genome sequences of Ceratocystis pirilliformis, Diaporthe australafricana, Fusarium ophioides, Paecilomyces lecythidis, and Sporothrix stenoceras.</title>
        <authorList>
            <person name="Aylward J."/>
            <person name="Wilson A.M."/>
            <person name="Visagie C.M."/>
            <person name="Spraker J."/>
            <person name="Barnes I."/>
            <person name="Buitendag C."/>
            <person name="Ceriani C."/>
            <person name="Del Mar Angel L."/>
            <person name="du Plessis D."/>
            <person name="Fuchs T."/>
            <person name="Gasser K."/>
            <person name="Kramer D."/>
            <person name="Li W."/>
            <person name="Munsamy K."/>
            <person name="Piso A."/>
            <person name="Price J.L."/>
            <person name="Sonnekus B."/>
            <person name="Thomas C."/>
            <person name="van der Nest A."/>
            <person name="van Dijk A."/>
            <person name="van Heerden A."/>
            <person name="van Vuuren N."/>
            <person name="Yilmaz N."/>
            <person name="Duong T.A."/>
            <person name="van der Merwe N.A."/>
            <person name="Wingfield M.J."/>
            <person name="Wingfield B.D."/>
        </authorList>
    </citation>
    <scope>NUCLEOTIDE SEQUENCE [LARGE SCALE GENOMIC DNA]</scope>
    <source>
        <strain evidence="2 3">CMW 18167</strain>
    </source>
</reference>
<protein>
    <recommendedName>
        <fullName evidence="1">Leucine-rich repeat domain-containing protein</fullName>
    </recommendedName>
</protein>
<keyword evidence="3" id="KW-1185">Reference proteome</keyword>
<dbReference type="EMBL" id="JAVDPF010000002">
    <property type="protein sequence ID" value="KAL1885424.1"/>
    <property type="molecule type" value="Genomic_DNA"/>
</dbReference>
<proteinExistence type="predicted"/>